<sequence length="160" mass="16063">MGPGLIVLVFAAGAPLFAMGSETWWGLAPCALCLWQRWPYWVAAGFAVGAAVLPGRGRLALLALAGLAAFASAGIGALHVGVEQGWWPSPLPGCAAATSAGVGGSIDDLMRGLAAAPSKPCDAPTFLIPGLPLSMAAMNLIYGLGLGVLALALARRGRTA</sequence>
<keyword evidence="7" id="KW-1185">Reference proteome</keyword>
<dbReference type="InterPro" id="IPR023380">
    <property type="entry name" value="DsbB-like_sf"/>
</dbReference>
<organism evidence="6 7">
    <name type="scientific">Roseomonas nitratireducens</name>
    <dbReference type="NCBI Taxonomy" id="2820810"/>
    <lineage>
        <taxon>Bacteria</taxon>
        <taxon>Pseudomonadati</taxon>
        <taxon>Pseudomonadota</taxon>
        <taxon>Alphaproteobacteria</taxon>
        <taxon>Acetobacterales</taxon>
        <taxon>Roseomonadaceae</taxon>
        <taxon>Roseomonas</taxon>
    </lineage>
</organism>
<dbReference type="Gene3D" id="1.20.1550.10">
    <property type="entry name" value="DsbB-like"/>
    <property type="match status" value="1"/>
</dbReference>
<dbReference type="InterPro" id="IPR003752">
    <property type="entry name" value="DiS_bond_form_DsbB/BdbC"/>
</dbReference>
<protein>
    <submittedName>
        <fullName evidence="6">Disulfide bond formation protein B</fullName>
    </submittedName>
</protein>
<keyword evidence="3 5" id="KW-1133">Transmembrane helix</keyword>
<dbReference type="RefSeq" id="WP_209354010.1">
    <property type="nucleotide sequence ID" value="NZ_JAGIYZ010000032.1"/>
</dbReference>
<evidence type="ECO:0000256" key="3">
    <source>
        <dbReference type="ARBA" id="ARBA00022989"/>
    </source>
</evidence>
<evidence type="ECO:0000313" key="6">
    <source>
        <dbReference type="EMBL" id="MBP0466622.1"/>
    </source>
</evidence>
<comment type="caution">
    <text evidence="6">The sequence shown here is derived from an EMBL/GenBank/DDBJ whole genome shotgun (WGS) entry which is preliminary data.</text>
</comment>
<feature type="transmembrane region" description="Helical" evidence="5">
    <location>
        <begin position="60"/>
        <end position="82"/>
    </location>
</feature>
<dbReference type="Proteomes" id="UP000680815">
    <property type="component" value="Unassembled WGS sequence"/>
</dbReference>
<evidence type="ECO:0000256" key="2">
    <source>
        <dbReference type="ARBA" id="ARBA00022692"/>
    </source>
</evidence>
<evidence type="ECO:0000256" key="1">
    <source>
        <dbReference type="ARBA" id="ARBA00004141"/>
    </source>
</evidence>
<dbReference type="Pfam" id="PF02600">
    <property type="entry name" value="DsbB"/>
    <property type="match status" value="1"/>
</dbReference>
<feature type="transmembrane region" description="Helical" evidence="5">
    <location>
        <begin position="36"/>
        <end position="53"/>
    </location>
</feature>
<proteinExistence type="predicted"/>
<keyword evidence="4 5" id="KW-0472">Membrane</keyword>
<reference evidence="6 7" key="1">
    <citation type="submission" date="2021-03" db="EMBL/GenBank/DDBJ databases">
        <authorList>
            <person name="So Y."/>
        </authorList>
    </citation>
    <scope>NUCLEOTIDE SEQUENCE [LARGE SCALE GENOMIC DNA]</scope>
    <source>
        <strain evidence="6 7">PWR1</strain>
    </source>
</reference>
<dbReference type="SUPFAM" id="SSF158442">
    <property type="entry name" value="DsbB-like"/>
    <property type="match status" value="1"/>
</dbReference>
<accession>A0ABS4AZ16</accession>
<keyword evidence="2 5" id="KW-0812">Transmembrane</keyword>
<name>A0ABS4AZ16_9PROT</name>
<feature type="transmembrane region" description="Helical" evidence="5">
    <location>
        <begin position="133"/>
        <end position="154"/>
    </location>
</feature>
<evidence type="ECO:0000256" key="4">
    <source>
        <dbReference type="ARBA" id="ARBA00023136"/>
    </source>
</evidence>
<dbReference type="EMBL" id="JAGIYZ010000032">
    <property type="protein sequence ID" value="MBP0466622.1"/>
    <property type="molecule type" value="Genomic_DNA"/>
</dbReference>
<comment type="subcellular location">
    <subcellularLocation>
        <location evidence="1">Membrane</location>
        <topology evidence="1">Multi-pass membrane protein</topology>
    </subcellularLocation>
</comment>
<gene>
    <name evidence="6" type="ORF">J5Y09_22025</name>
</gene>
<evidence type="ECO:0000256" key="5">
    <source>
        <dbReference type="SAM" id="Phobius"/>
    </source>
</evidence>
<evidence type="ECO:0000313" key="7">
    <source>
        <dbReference type="Proteomes" id="UP000680815"/>
    </source>
</evidence>